<sequence>LEGSKYGNPRFNLKVIGLSATKCNDIKRKLSQEDIIENQHDLLYHHFVKFPFPQMRNLDDFTLAVGGQPYRSIIMSTWRSGSKFLGDTLNAFSGNFYHCEPLQHYGIKQIRGPPWDENAIDDLKHLLKCNYTTMTRYIEFSKLHDYVFSRNIRLWNVCAEHPEYCWNATFLSEFCKIFPYQSMKIVRLRVKIAEELLKDNSLNTKILYMVRDPRSTFEARKGLEWCKGVPDCKNVSMLCQDMLSDYAASVDLKKKYPNRFRVIRYENLALRPVKMVERIFQFFGMVYDADVKKFVEVHTTNKSNSSSYVFDKTAPFHWRIKLTFSEIQDIQGKCREAMKSWGYTEATNASTMYRFNPLTTYQLDDFK</sequence>
<evidence type="ECO:0000313" key="2">
    <source>
        <dbReference type="EMBL" id="KRT78794.1"/>
    </source>
</evidence>
<dbReference type="InterPro" id="IPR051135">
    <property type="entry name" value="Gal/GlcNAc/GalNAc_ST"/>
</dbReference>
<dbReference type="OrthoDB" id="6138663at2759"/>
<dbReference type="GO" id="GO:0006044">
    <property type="term" value="P:N-acetylglucosamine metabolic process"/>
    <property type="evidence" value="ECO:0007669"/>
    <property type="project" value="TreeGrafter"/>
</dbReference>
<protein>
    <recommendedName>
        <fullName evidence="1">Sulfotransferase domain-containing protein</fullName>
    </recommendedName>
</protein>
<feature type="domain" description="Sulfotransferase" evidence="1">
    <location>
        <begin position="72"/>
        <end position="342"/>
    </location>
</feature>
<dbReference type="InterPro" id="IPR027417">
    <property type="entry name" value="P-loop_NTPase"/>
</dbReference>
<dbReference type="SUPFAM" id="SSF52540">
    <property type="entry name" value="P-loop containing nucleoside triphosphate hydrolases"/>
    <property type="match status" value="1"/>
</dbReference>
<dbReference type="AlphaFoldDB" id="A0A0T6AUQ2"/>
<name>A0A0T6AUQ2_9SCAR</name>
<organism evidence="2 3">
    <name type="scientific">Oryctes borbonicus</name>
    <dbReference type="NCBI Taxonomy" id="1629725"/>
    <lineage>
        <taxon>Eukaryota</taxon>
        <taxon>Metazoa</taxon>
        <taxon>Ecdysozoa</taxon>
        <taxon>Arthropoda</taxon>
        <taxon>Hexapoda</taxon>
        <taxon>Insecta</taxon>
        <taxon>Pterygota</taxon>
        <taxon>Neoptera</taxon>
        <taxon>Endopterygota</taxon>
        <taxon>Coleoptera</taxon>
        <taxon>Polyphaga</taxon>
        <taxon>Scarabaeiformia</taxon>
        <taxon>Scarabaeidae</taxon>
        <taxon>Dynastinae</taxon>
        <taxon>Oryctes</taxon>
    </lineage>
</organism>
<evidence type="ECO:0000259" key="1">
    <source>
        <dbReference type="Pfam" id="PF00685"/>
    </source>
</evidence>
<dbReference type="PANTHER" id="PTHR10704:SF44">
    <property type="entry name" value="LD35051P-RELATED"/>
    <property type="match status" value="1"/>
</dbReference>
<dbReference type="InterPro" id="IPR000863">
    <property type="entry name" value="Sulfotransferase_dom"/>
</dbReference>
<comment type="caution">
    <text evidence="2">The sequence shown here is derived from an EMBL/GenBank/DDBJ whole genome shotgun (WGS) entry which is preliminary data.</text>
</comment>
<reference evidence="2 3" key="1">
    <citation type="submission" date="2015-09" db="EMBL/GenBank/DDBJ databases">
        <title>Draft genome of the scarab beetle Oryctes borbonicus.</title>
        <authorList>
            <person name="Meyer J.M."/>
            <person name="Markov G.V."/>
            <person name="Baskaran P."/>
            <person name="Herrmann M."/>
            <person name="Sommer R.J."/>
            <person name="Roedelsperger C."/>
        </authorList>
    </citation>
    <scope>NUCLEOTIDE SEQUENCE [LARGE SCALE GENOMIC DNA]</scope>
    <source>
        <strain evidence="2">OB123</strain>
        <tissue evidence="2">Whole animal</tissue>
    </source>
</reference>
<gene>
    <name evidence="2" type="ORF">AMK59_7933</name>
</gene>
<dbReference type="GO" id="GO:0006790">
    <property type="term" value="P:sulfur compound metabolic process"/>
    <property type="evidence" value="ECO:0007669"/>
    <property type="project" value="TreeGrafter"/>
</dbReference>
<keyword evidence="3" id="KW-1185">Reference proteome</keyword>
<dbReference type="GO" id="GO:0001517">
    <property type="term" value="F:N-acetylglucosamine 6-O-sulfotransferase activity"/>
    <property type="evidence" value="ECO:0007669"/>
    <property type="project" value="TreeGrafter"/>
</dbReference>
<dbReference type="EMBL" id="LJIG01022773">
    <property type="protein sequence ID" value="KRT78794.1"/>
    <property type="molecule type" value="Genomic_DNA"/>
</dbReference>
<accession>A0A0T6AUQ2</accession>
<dbReference type="Gene3D" id="3.40.50.300">
    <property type="entry name" value="P-loop containing nucleotide triphosphate hydrolases"/>
    <property type="match status" value="1"/>
</dbReference>
<evidence type="ECO:0000313" key="3">
    <source>
        <dbReference type="Proteomes" id="UP000051574"/>
    </source>
</evidence>
<dbReference type="Proteomes" id="UP000051574">
    <property type="component" value="Unassembled WGS sequence"/>
</dbReference>
<dbReference type="PANTHER" id="PTHR10704">
    <property type="entry name" value="CARBOHYDRATE SULFOTRANSFERASE"/>
    <property type="match status" value="1"/>
</dbReference>
<proteinExistence type="predicted"/>
<feature type="non-terminal residue" evidence="2">
    <location>
        <position position="1"/>
    </location>
</feature>
<dbReference type="Pfam" id="PF00685">
    <property type="entry name" value="Sulfotransfer_1"/>
    <property type="match status" value="1"/>
</dbReference>